<feature type="domain" description="FAD/NAD(P)-binding" evidence="1">
    <location>
        <begin position="16"/>
        <end position="143"/>
    </location>
</feature>
<dbReference type="InterPro" id="IPR051394">
    <property type="entry name" value="Glutamate_Synthase"/>
</dbReference>
<dbReference type="PANTHER" id="PTHR43100:SF1">
    <property type="entry name" value="GLUTAMATE SYNTHASE [NADPH] SMALL CHAIN"/>
    <property type="match status" value="1"/>
</dbReference>
<sequence length="169" mass="18763">MRFAFLCKARGGARGKVAIIGSGPAGLAAAGYLVCQGYEVDVYDKLPAAGGMMTFVIPSYRIPRENVVEGVKELEEKFGVKFYFRTKVFHGASSRRDEGDDFVERIVDLQDIVNNYDAVLIATGTWLSRKMGIPGEDAKNVVSALEFMYRWALYEQGLVSERPPLGRRI</sequence>
<evidence type="ECO:0000259" key="1">
    <source>
        <dbReference type="Pfam" id="PF07992"/>
    </source>
</evidence>
<reference evidence="2" key="1">
    <citation type="journal article" date="2020" name="ISME J.">
        <title>Gammaproteobacteria mediating utilization of methyl-, sulfur- and petroleum organic compounds in deep ocean hydrothermal plumes.</title>
        <authorList>
            <person name="Zhou Z."/>
            <person name="Liu Y."/>
            <person name="Pan J."/>
            <person name="Cron B.R."/>
            <person name="Toner B.M."/>
            <person name="Anantharaman K."/>
            <person name="Breier J.A."/>
            <person name="Dick G.J."/>
            <person name="Li M."/>
        </authorList>
    </citation>
    <scope>NUCLEOTIDE SEQUENCE</scope>
    <source>
        <strain evidence="2">SZUA-1435</strain>
    </source>
</reference>
<dbReference type="Gene3D" id="3.50.50.60">
    <property type="entry name" value="FAD/NAD(P)-binding domain"/>
    <property type="match status" value="1"/>
</dbReference>
<dbReference type="AlphaFoldDB" id="A0A833DVA0"/>
<gene>
    <name evidence="2" type="ORF">EYH02_04265</name>
</gene>
<proteinExistence type="predicted"/>
<feature type="non-terminal residue" evidence="2">
    <location>
        <position position="169"/>
    </location>
</feature>
<name>A0A833DVA0_9CREN</name>
<protein>
    <submittedName>
        <fullName evidence="2">Glutamate synthase</fullName>
    </submittedName>
</protein>
<dbReference type="PANTHER" id="PTHR43100">
    <property type="entry name" value="GLUTAMATE SYNTHASE [NADPH] SMALL CHAIN"/>
    <property type="match status" value="1"/>
</dbReference>
<evidence type="ECO:0000313" key="3">
    <source>
        <dbReference type="Proteomes" id="UP000605805"/>
    </source>
</evidence>
<evidence type="ECO:0000313" key="2">
    <source>
        <dbReference type="EMBL" id="HIP57265.1"/>
    </source>
</evidence>
<dbReference type="EMBL" id="DQTV01000077">
    <property type="protein sequence ID" value="HIP57265.1"/>
    <property type="molecule type" value="Genomic_DNA"/>
</dbReference>
<dbReference type="InterPro" id="IPR036188">
    <property type="entry name" value="FAD/NAD-bd_sf"/>
</dbReference>
<dbReference type="InterPro" id="IPR023753">
    <property type="entry name" value="FAD/NAD-binding_dom"/>
</dbReference>
<dbReference type="GO" id="GO:0016491">
    <property type="term" value="F:oxidoreductase activity"/>
    <property type="evidence" value="ECO:0007669"/>
    <property type="project" value="InterPro"/>
</dbReference>
<comment type="caution">
    <text evidence="2">The sequence shown here is derived from an EMBL/GenBank/DDBJ whole genome shotgun (WGS) entry which is preliminary data.</text>
</comment>
<dbReference type="Pfam" id="PF07992">
    <property type="entry name" value="Pyr_redox_2"/>
    <property type="match status" value="1"/>
</dbReference>
<dbReference type="PRINTS" id="PR00419">
    <property type="entry name" value="ADXRDTASE"/>
</dbReference>
<dbReference type="Proteomes" id="UP000605805">
    <property type="component" value="Unassembled WGS sequence"/>
</dbReference>
<organism evidence="2 3">
    <name type="scientific">Ignisphaera aggregans</name>
    <dbReference type="NCBI Taxonomy" id="334771"/>
    <lineage>
        <taxon>Archaea</taxon>
        <taxon>Thermoproteota</taxon>
        <taxon>Thermoprotei</taxon>
        <taxon>Desulfurococcales</taxon>
        <taxon>Desulfurococcaceae</taxon>
        <taxon>Ignisphaera</taxon>
    </lineage>
</organism>
<accession>A0A833DVA0</accession>
<dbReference type="SUPFAM" id="SSF51971">
    <property type="entry name" value="Nucleotide-binding domain"/>
    <property type="match status" value="1"/>
</dbReference>